<dbReference type="Gene3D" id="3.30.460.10">
    <property type="entry name" value="Beta Polymerase, domain 2"/>
    <property type="match status" value="1"/>
</dbReference>
<gene>
    <name evidence="2" type="primary">rsfS</name>
    <name evidence="3" type="ORF">SCALIN_C29_0110</name>
</gene>
<dbReference type="GO" id="GO:0005737">
    <property type="term" value="C:cytoplasm"/>
    <property type="evidence" value="ECO:0007669"/>
    <property type="project" value="UniProtKB-SubCell"/>
</dbReference>
<dbReference type="GO" id="GO:0017148">
    <property type="term" value="P:negative regulation of translation"/>
    <property type="evidence" value="ECO:0007669"/>
    <property type="project" value="UniProtKB-UniRule"/>
</dbReference>
<name>A0A286U2H1_9BACT</name>
<dbReference type="PANTHER" id="PTHR21043">
    <property type="entry name" value="IOJAP SUPERFAMILY ORTHOLOG"/>
    <property type="match status" value="1"/>
</dbReference>
<comment type="function">
    <text evidence="2">Functions as a ribosomal silencing factor. Interacts with ribosomal protein uL14 (rplN), blocking formation of intersubunit bridge B8. Prevents association of the 30S and 50S ribosomal subunits and the formation of functional ribosomes, thus repressing translation.</text>
</comment>
<keyword evidence="4" id="KW-1185">Reference proteome</keyword>
<dbReference type="RefSeq" id="WP_230406648.1">
    <property type="nucleotide sequence ID" value="NZ_BAOS01000029.1"/>
</dbReference>
<proteinExistence type="inferred from homology"/>
<dbReference type="HAMAP" id="MF_01477">
    <property type="entry name" value="Iojap_RsfS"/>
    <property type="match status" value="1"/>
</dbReference>
<accession>A0A286U2H1</accession>
<dbReference type="SUPFAM" id="SSF81301">
    <property type="entry name" value="Nucleotidyltransferase"/>
    <property type="match status" value="1"/>
</dbReference>
<dbReference type="Proteomes" id="UP000218542">
    <property type="component" value="Unassembled WGS sequence"/>
</dbReference>
<evidence type="ECO:0000256" key="1">
    <source>
        <dbReference type="ARBA" id="ARBA00010574"/>
    </source>
</evidence>
<dbReference type="GO" id="GO:0090071">
    <property type="term" value="P:negative regulation of ribosome biogenesis"/>
    <property type="evidence" value="ECO:0007669"/>
    <property type="project" value="UniProtKB-UniRule"/>
</dbReference>
<keyword evidence="2" id="KW-0678">Repressor</keyword>
<keyword evidence="2" id="KW-0810">Translation regulation</keyword>
<dbReference type="InterPro" id="IPR043519">
    <property type="entry name" value="NT_sf"/>
</dbReference>
<dbReference type="InterPro" id="IPR004394">
    <property type="entry name" value="Iojap/RsfS/C7orf30"/>
</dbReference>
<dbReference type="GO" id="GO:0042256">
    <property type="term" value="P:cytosolic ribosome assembly"/>
    <property type="evidence" value="ECO:0007669"/>
    <property type="project" value="UniProtKB-UniRule"/>
</dbReference>
<dbReference type="NCBIfam" id="TIGR00090">
    <property type="entry name" value="rsfS_iojap_ybeB"/>
    <property type="match status" value="1"/>
</dbReference>
<protein>
    <recommendedName>
        <fullName evidence="2">Ribosomal silencing factor RsfS</fullName>
    </recommendedName>
</protein>
<dbReference type="EMBL" id="BAOS01000029">
    <property type="protein sequence ID" value="GAX62326.1"/>
    <property type="molecule type" value="Genomic_DNA"/>
</dbReference>
<reference evidence="4" key="1">
    <citation type="journal article" date="2017" name="Environ. Microbiol. Rep.">
        <title>Genetic Diversity of Marine Anaerobic Ammonium-Oxidizing Bacteria as Revealed by Genomic and Proteomic Analyses of 'Candidatus Scalindua japonica'.</title>
        <authorList>
            <person name="Oshiki M."/>
            <person name="Mizuto K."/>
            <person name="Kimura Z."/>
            <person name="Kindaichi T."/>
            <person name="Satoh H."/>
            <person name="Okabe S."/>
        </authorList>
    </citation>
    <scope>NUCLEOTIDE SEQUENCE [LARGE SCALE GENOMIC DNA]</scope>
    <source>
        <strain evidence="4">husup-a2</strain>
    </source>
</reference>
<dbReference type="AlphaFoldDB" id="A0A286U2H1"/>
<dbReference type="PANTHER" id="PTHR21043:SF0">
    <property type="entry name" value="MITOCHONDRIAL ASSEMBLY OF RIBOSOMAL LARGE SUBUNIT PROTEIN 1"/>
    <property type="match status" value="1"/>
</dbReference>
<evidence type="ECO:0000313" key="3">
    <source>
        <dbReference type="EMBL" id="GAX62326.1"/>
    </source>
</evidence>
<dbReference type="GO" id="GO:0043023">
    <property type="term" value="F:ribosomal large subunit binding"/>
    <property type="evidence" value="ECO:0007669"/>
    <property type="project" value="TreeGrafter"/>
</dbReference>
<sequence>MSTDREALNTLDSKEIAITCAKIADDKKAQDIVILEVDKISSVTDYFVICSAINERQLHAIADEIDKELKKLSVKKYGMEGYREAKWVLIDYGDFTVHIFDKEIRSYYDLELLWGDAPKVEW</sequence>
<comment type="subcellular location">
    <subcellularLocation>
        <location evidence="2">Cytoplasm</location>
    </subcellularLocation>
</comment>
<comment type="subunit">
    <text evidence="2">Interacts with ribosomal protein uL14 (rplN).</text>
</comment>
<comment type="similarity">
    <text evidence="1 2">Belongs to the Iojap/RsfS family.</text>
</comment>
<organism evidence="3 4">
    <name type="scientific">Candidatus Scalindua japonica</name>
    <dbReference type="NCBI Taxonomy" id="1284222"/>
    <lineage>
        <taxon>Bacteria</taxon>
        <taxon>Pseudomonadati</taxon>
        <taxon>Planctomycetota</taxon>
        <taxon>Candidatus Brocadiia</taxon>
        <taxon>Candidatus Brocadiales</taxon>
        <taxon>Candidatus Scalinduaceae</taxon>
        <taxon>Candidatus Scalindua</taxon>
    </lineage>
</organism>
<keyword evidence="2" id="KW-0963">Cytoplasm</keyword>
<comment type="caution">
    <text evidence="3">The sequence shown here is derived from an EMBL/GenBank/DDBJ whole genome shotgun (WGS) entry which is preliminary data.</text>
</comment>
<evidence type="ECO:0000313" key="4">
    <source>
        <dbReference type="Proteomes" id="UP000218542"/>
    </source>
</evidence>
<evidence type="ECO:0000256" key="2">
    <source>
        <dbReference type="HAMAP-Rule" id="MF_01477"/>
    </source>
</evidence>
<dbReference type="Pfam" id="PF02410">
    <property type="entry name" value="RsfS"/>
    <property type="match status" value="1"/>
</dbReference>